<gene>
    <name evidence="4" type="ORF">PF021_03155</name>
</gene>
<accession>A0ABT4VD96</accession>
<comment type="caution">
    <text evidence="4">The sequence shown here is derived from an EMBL/GenBank/DDBJ whole genome shotgun (WGS) entry which is preliminary data.</text>
</comment>
<evidence type="ECO:0000313" key="5">
    <source>
        <dbReference type="Proteomes" id="UP001210261"/>
    </source>
</evidence>
<evidence type="ECO:0000256" key="1">
    <source>
        <dbReference type="ARBA" id="ARBA00009677"/>
    </source>
</evidence>
<proteinExistence type="inferred from homology"/>
<dbReference type="Proteomes" id="UP001210261">
    <property type="component" value="Unassembled WGS sequence"/>
</dbReference>
<evidence type="ECO:0000256" key="2">
    <source>
        <dbReference type="SAM" id="MobiDB-lite"/>
    </source>
</evidence>
<feature type="domain" description="Flagellar basal-body/hook protein C-terminal" evidence="3">
    <location>
        <begin position="24"/>
        <end position="68"/>
    </location>
</feature>
<name>A0ABT4VD96_9HELI</name>
<evidence type="ECO:0000313" key="4">
    <source>
        <dbReference type="EMBL" id="MDA3968669.1"/>
    </source>
</evidence>
<feature type="region of interest" description="Disordered" evidence="2">
    <location>
        <begin position="1"/>
        <end position="36"/>
    </location>
</feature>
<protein>
    <recommendedName>
        <fullName evidence="3">Flagellar basal-body/hook protein C-terminal domain-containing protein</fullName>
    </recommendedName>
</protein>
<dbReference type="InterPro" id="IPR010930">
    <property type="entry name" value="Flg_bb/hook_C_dom"/>
</dbReference>
<feature type="compositionally biased region" description="Polar residues" evidence="2">
    <location>
        <begin position="1"/>
        <end position="34"/>
    </location>
</feature>
<organism evidence="4 5">
    <name type="scientific">Helicobacter ibis</name>
    <dbReference type="NCBI Taxonomy" id="2962633"/>
    <lineage>
        <taxon>Bacteria</taxon>
        <taxon>Pseudomonadati</taxon>
        <taxon>Campylobacterota</taxon>
        <taxon>Epsilonproteobacteria</taxon>
        <taxon>Campylobacterales</taxon>
        <taxon>Helicobacteraceae</taxon>
        <taxon>Helicobacter</taxon>
    </lineage>
</organism>
<keyword evidence="5" id="KW-1185">Reference proteome</keyword>
<dbReference type="SUPFAM" id="SSF64518">
    <property type="entry name" value="Phase 1 flagellin"/>
    <property type="match status" value="1"/>
</dbReference>
<evidence type="ECO:0000259" key="3">
    <source>
        <dbReference type="Pfam" id="PF06429"/>
    </source>
</evidence>
<reference evidence="4 5" key="1">
    <citation type="submission" date="2023-01" db="EMBL/GenBank/DDBJ databases">
        <title>Description of Helicobacter ibis sp. nov. isolated from faecal droppings of black-faced ibis (Theristicus melanopis).</title>
        <authorList>
            <person name="Lopez-Cantillo M."/>
            <person name="Vidal-Veuthey B."/>
            <person name="Mella A."/>
            <person name="De La Haba R."/>
            <person name="Collado L."/>
        </authorList>
    </citation>
    <scope>NUCLEOTIDE SEQUENCE [LARGE SCALE GENOMIC DNA]</scope>
    <source>
        <strain evidence="4 5">A82</strain>
    </source>
</reference>
<comment type="similarity">
    <text evidence="1">Belongs to the flagella basal body rod proteins family.</text>
</comment>
<dbReference type="EMBL" id="JAQHXR010000001">
    <property type="protein sequence ID" value="MDA3968669.1"/>
    <property type="molecule type" value="Genomic_DNA"/>
</dbReference>
<dbReference type="RefSeq" id="WP_271020945.1">
    <property type="nucleotide sequence ID" value="NZ_JAQHXR010000001.1"/>
</dbReference>
<sequence>MDPISSSQGYNPFGSFTSPSTGVRSGALETSNTDISEEMVNNVVNENATKANAQAIQTQDNMMQSALDILA</sequence>
<dbReference type="Pfam" id="PF06429">
    <property type="entry name" value="Flg_bbr_C"/>
    <property type="match status" value="1"/>
</dbReference>